<feature type="non-terminal residue" evidence="1">
    <location>
        <position position="1"/>
    </location>
</feature>
<evidence type="ECO:0000313" key="2">
    <source>
        <dbReference type="Proteomes" id="UP000789366"/>
    </source>
</evidence>
<comment type="caution">
    <text evidence="1">The sequence shown here is derived from an EMBL/GenBank/DDBJ whole genome shotgun (WGS) entry which is preliminary data.</text>
</comment>
<organism evidence="1 2">
    <name type="scientific">Cetraspora pellucida</name>
    <dbReference type="NCBI Taxonomy" id="1433469"/>
    <lineage>
        <taxon>Eukaryota</taxon>
        <taxon>Fungi</taxon>
        <taxon>Fungi incertae sedis</taxon>
        <taxon>Mucoromycota</taxon>
        <taxon>Glomeromycotina</taxon>
        <taxon>Glomeromycetes</taxon>
        <taxon>Diversisporales</taxon>
        <taxon>Gigasporaceae</taxon>
        <taxon>Cetraspora</taxon>
    </lineage>
</organism>
<accession>A0ACA9QYZ6</accession>
<proteinExistence type="predicted"/>
<sequence>ACIDPWLLDNSSLCPMCKADYTSWKSNSITTIHEIASRSSTSLGSIGILSEMIDSDATTTQNEGEPSTPTFPHFRWAKYLKAIRRVRRTSRNRQPQSRLSIGDILSSHQSDHSTSNSNLPTDDSEESR</sequence>
<evidence type="ECO:0000313" key="1">
    <source>
        <dbReference type="EMBL" id="CAG8770270.1"/>
    </source>
</evidence>
<keyword evidence="2" id="KW-1185">Reference proteome</keyword>
<feature type="non-terminal residue" evidence="1">
    <location>
        <position position="128"/>
    </location>
</feature>
<protein>
    <submittedName>
        <fullName evidence="1">13769_t:CDS:1</fullName>
    </submittedName>
</protein>
<reference evidence="1" key="1">
    <citation type="submission" date="2021-06" db="EMBL/GenBank/DDBJ databases">
        <authorList>
            <person name="Kallberg Y."/>
            <person name="Tangrot J."/>
            <person name="Rosling A."/>
        </authorList>
    </citation>
    <scope>NUCLEOTIDE SEQUENCE</scope>
    <source>
        <strain evidence="1">28 12/20/2015</strain>
    </source>
</reference>
<gene>
    <name evidence="1" type="ORF">SPELUC_LOCUS15734</name>
</gene>
<name>A0ACA9QYZ6_9GLOM</name>
<dbReference type="Proteomes" id="UP000789366">
    <property type="component" value="Unassembled WGS sequence"/>
</dbReference>
<dbReference type="EMBL" id="CAJVPW010053578">
    <property type="protein sequence ID" value="CAG8770270.1"/>
    <property type="molecule type" value="Genomic_DNA"/>
</dbReference>